<dbReference type="Proteomes" id="UP000295727">
    <property type="component" value="Chromosome 4"/>
</dbReference>
<evidence type="ECO:0000313" key="2">
    <source>
        <dbReference type="Proteomes" id="UP000295727"/>
    </source>
</evidence>
<keyword evidence="2" id="KW-1185">Reference proteome</keyword>
<organism evidence="1 2">
    <name type="scientific">Paraburkholderia pallida</name>
    <dbReference type="NCBI Taxonomy" id="2547399"/>
    <lineage>
        <taxon>Bacteria</taxon>
        <taxon>Pseudomonadati</taxon>
        <taxon>Pseudomonadota</taxon>
        <taxon>Betaproteobacteria</taxon>
        <taxon>Burkholderiales</taxon>
        <taxon>Burkholderiaceae</taxon>
        <taxon>Paraburkholderia</taxon>
    </lineage>
</organism>
<reference evidence="1 2" key="1">
    <citation type="submission" date="2019-03" db="EMBL/GenBank/DDBJ databases">
        <title>Paraburkholderia sp. 7MH5, isolated from subtropical forest soil.</title>
        <authorList>
            <person name="Gao Z.-H."/>
            <person name="Qiu L.-H."/>
        </authorList>
    </citation>
    <scope>NUCLEOTIDE SEQUENCE [LARGE SCALE GENOMIC DNA]</scope>
    <source>
        <strain evidence="1 2">7MH5</strain>
    </source>
</reference>
<accession>A0A4P7D793</accession>
<protein>
    <submittedName>
        <fullName evidence="1">Toxin-antitoxin system, toxin protein, HicA family</fullName>
    </submittedName>
</protein>
<dbReference type="KEGG" id="ppai:E1956_36930"/>
<dbReference type="EMBL" id="CP038151">
    <property type="protein sequence ID" value="QBR02795.1"/>
    <property type="molecule type" value="Genomic_DNA"/>
</dbReference>
<evidence type="ECO:0000313" key="1">
    <source>
        <dbReference type="EMBL" id="QBR02795.1"/>
    </source>
</evidence>
<dbReference type="OrthoDB" id="308644at2"/>
<dbReference type="AlphaFoldDB" id="A0A4P7D793"/>
<proteinExistence type="predicted"/>
<name>A0A4P7D793_9BURK</name>
<sequence>MLSGSSHAIFKTPWPGDPRVNIQNERGKAKVYQVRQVLEALDKLKEG</sequence>
<gene>
    <name evidence="1" type="ORF">E1956_36930</name>
</gene>